<evidence type="ECO:0000313" key="1">
    <source>
        <dbReference type="EMBL" id="SHG35605.1"/>
    </source>
</evidence>
<dbReference type="AlphaFoldDB" id="A0A1M5J5I1"/>
<proteinExistence type="predicted"/>
<evidence type="ECO:0000313" key="2">
    <source>
        <dbReference type="Proteomes" id="UP000184287"/>
    </source>
</evidence>
<evidence type="ECO:0008006" key="3">
    <source>
        <dbReference type="Google" id="ProtNLM"/>
    </source>
</evidence>
<organism evidence="1 2">
    <name type="scientific">Pedobacter caeni</name>
    <dbReference type="NCBI Taxonomy" id="288992"/>
    <lineage>
        <taxon>Bacteria</taxon>
        <taxon>Pseudomonadati</taxon>
        <taxon>Bacteroidota</taxon>
        <taxon>Sphingobacteriia</taxon>
        <taxon>Sphingobacteriales</taxon>
        <taxon>Sphingobacteriaceae</taxon>
        <taxon>Pedobacter</taxon>
    </lineage>
</organism>
<name>A0A1M5J5I1_9SPHI</name>
<dbReference type="STRING" id="288992.SAMN04488522_105199"/>
<reference evidence="2" key="1">
    <citation type="submission" date="2016-11" db="EMBL/GenBank/DDBJ databases">
        <authorList>
            <person name="Varghese N."/>
            <person name="Submissions S."/>
        </authorList>
    </citation>
    <scope>NUCLEOTIDE SEQUENCE [LARGE SCALE GENOMIC DNA]</scope>
    <source>
        <strain evidence="2">DSM 16990</strain>
    </source>
</reference>
<dbReference type="RefSeq" id="WP_073234581.1">
    <property type="nucleotide sequence ID" value="NZ_FQUQ01000005.1"/>
</dbReference>
<dbReference type="OrthoDB" id="643242at2"/>
<protein>
    <recommendedName>
        <fullName evidence="3">HmuY protein</fullName>
    </recommendedName>
</protein>
<accession>A0A1M5J5I1</accession>
<dbReference type="EMBL" id="FQUQ01000005">
    <property type="protein sequence ID" value="SHG35605.1"/>
    <property type="molecule type" value="Genomic_DNA"/>
</dbReference>
<dbReference type="Proteomes" id="UP000184287">
    <property type="component" value="Unassembled WGS sequence"/>
</dbReference>
<keyword evidence="2" id="KW-1185">Reference proteome</keyword>
<gene>
    <name evidence="1" type="ORF">SAMN04488522_105199</name>
</gene>
<sequence length="282" mass="29907">MKNYQSGVQSQNTGLLTVRNLSKKITMFGLMAGIAAASVLTSCKKEGNEPGSPSLKLNTEQALAPVAGGPALNLTDATGTVELGTDGVYTVKNYFVDQGIYSGTANHRPNGNYYFDFSQNDNKKGASSTTEPSSKIWDLSFSGTGNADIRVNTTPTVAAQIRYINQSFATVIGTYTAAGSAATAWTAGTTPPSVPFGHNRTVAAANPADYLAAAPGHVIKGWYNYYFGTHTLFGTTDLTLLVKDAAGSVYAVHIFSTYENATPVGTPPTNYSWLKLEYKKLP</sequence>